<organism evidence="1 2">
    <name type="scientific">Symbiodinium necroappetens</name>
    <dbReference type="NCBI Taxonomy" id="1628268"/>
    <lineage>
        <taxon>Eukaryota</taxon>
        <taxon>Sar</taxon>
        <taxon>Alveolata</taxon>
        <taxon>Dinophyceae</taxon>
        <taxon>Suessiales</taxon>
        <taxon>Symbiodiniaceae</taxon>
        <taxon>Symbiodinium</taxon>
    </lineage>
</organism>
<gene>
    <name evidence="1" type="ORF">SNEC2469_LOCUS17371</name>
</gene>
<dbReference type="EMBL" id="CAJNJA010028720">
    <property type="protein sequence ID" value="CAE7610473.1"/>
    <property type="molecule type" value="Genomic_DNA"/>
</dbReference>
<dbReference type="Proteomes" id="UP000601435">
    <property type="component" value="Unassembled WGS sequence"/>
</dbReference>
<protein>
    <submittedName>
        <fullName evidence="1">Uncharacterized protein</fullName>
    </submittedName>
</protein>
<dbReference type="OrthoDB" id="416075at2759"/>
<evidence type="ECO:0000313" key="2">
    <source>
        <dbReference type="Proteomes" id="UP000601435"/>
    </source>
</evidence>
<name>A0A812V0D2_9DINO</name>
<evidence type="ECO:0000313" key="1">
    <source>
        <dbReference type="EMBL" id="CAE7610473.1"/>
    </source>
</evidence>
<dbReference type="AlphaFoldDB" id="A0A812V0D2"/>
<accession>A0A812V0D2</accession>
<keyword evidence="2" id="KW-1185">Reference proteome</keyword>
<reference evidence="1" key="1">
    <citation type="submission" date="2021-02" db="EMBL/GenBank/DDBJ databases">
        <authorList>
            <person name="Dougan E. K."/>
            <person name="Rhodes N."/>
            <person name="Thang M."/>
            <person name="Chan C."/>
        </authorList>
    </citation>
    <scope>NUCLEOTIDE SEQUENCE</scope>
</reference>
<sequence length="199" mass="22366">MNVCVLGLAPLESCPAKAVKVFKLVGRSAIQRIFELEGFRLRKLKSHGAGGSEPAVLAQQFMQELPETAGEEDVTSEAYIRNAFKVWENILAVEEAKKIVLECERLWGKQSPFYTMSQLEAVMAKCKDPAQITFGVDCMRYYVEKKFASTGEMSSRNLTGKTTNNRGLLDVFLEKQKLLHHLVHQWLETQPLDAESKVG</sequence>
<proteinExistence type="predicted"/>
<comment type="caution">
    <text evidence="1">The sequence shown here is derived from an EMBL/GenBank/DDBJ whole genome shotgun (WGS) entry which is preliminary data.</text>
</comment>